<evidence type="ECO:0000259" key="6">
    <source>
        <dbReference type="PROSITE" id="PS50966"/>
    </source>
</evidence>
<dbReference type="SMART" id="SM00575">
    <property type="entry name" value="ZnF_PMZ"/>
    <property type="match status" value="1"/>
</dbReference>
<keyword evidence="2 4" id="KW-0863">Zinc-finger</keyword>
<dbReference type="KEGG" id="mcha:111018510"/>
<keyword evidence="3" id="KW-0862">Zinc</keyword>
<evidence type="ECO:0000259" key="5">
    <source>
        <dbReference type="PROSITE" id="PS50158"/>
    </source>
</evidence>
<name>A0A6J1DAE4_MOMCH</name>
<dbReference type="PANTHER" id="PTHR31973:SF187">
    <property type="entry name" value="MUTATOR TRANSPOSASE MUDRA PROTEIN"/>
    <property type="match status" value="1"/>
</dbReference>
<feature type="domain" description="CCHC-type" evidence="5">
    <location>
        <begin position="191"/>
        <end position="207"/>
    </location>
</feature>
<dbReference type="InterPro" id="IPR006564">
    <property type="entry name" value="Znf_PMZ"/>
</dbReference>
<dbReference type="GO" id="GO:0008270">
    <property type="term" value="F:zinc ion binding"/>
    <property type="evidence" value="ECO:0007669"/>
    <property type="project" value="UniProtKB-KW"/>
</dbReference>
<proteinExistence type="predicted"/>
<dbReference type="InterPro" id="IPR001878">
    <property type="entry name" value="Znf_CCHC"/>
</dbReference>
<dbReference type="GeneID" id="111018510"/>
<accession>A0A6J1DAE4</accession>
<dbReference type="Proteomes" id="UP000504603">
    <property type="component" value="Unplaced"/>
</dbReference>
<keyword evidence="7" id="KW-1185">Reference proteome</keyword>
<gene>
    <name evidence="8" type="primary">LOC111018510</name>
</gene>
<reference evidence="8" key="1">
    <citation type="submission" date="2025-08" db="UniProtKB">
        <authorList>
            <consortium name="RefSeq"/>
        </authorList>
    </citation>
    <scope>IDENTIFICATION</scope>
    <source>
        <strain evidence="8">OHB3-1</strain>
    </source>
</reference>
<dbReference type="InterPro" id="IPR007527">
    <property type="entry name" value="Znf_SWIM"/>
</dbReference>
<organism evidence="7 8">
    <name type="scientific">Momordica charantia</name>
    <name type="common">Bitter gourd</name>
    <name type="synonym">Balsam pear</name>
    <dbReference type="NCBI Taxonomy" id="3673"/>
    <lineage>
        <taxon>Eukaryota</taxon>
        <taxon>Viridiplantae</taxon>
        <taxon>Streptophyta</taxon>
        <taxon>Embryophyta</taxon>
        <taxon>Tracheophyta</taxon>
        <taxon>Spermatophyta</taxon>
        <taxon>Magnoliopsida</taxon>
        <taxon>eudicotyledons</taxon>
        <taxon>Gunneridae</taxon>
        <taxon>Pentapetalae</taxon>
        <taxon>rosids</taxon>
        <taxon>fabids</taxon>
        <taxon>Cucurbitales</taxon>
        <taxon>Cucurbitaceae</taxon>
        <taxon>Momordiceae</taxon>
        <taxon>Momordica</taxon>
    </lineage>
</organism>
<dbReference type="GO" id="GO:0003676">
    <property type="term" value="F:nucleic acid binding"/>
    <property type="evidence" value="ECO:0007669"/>
    <property type="project" value="InterPro"/>
</dbReference>
<evidence type="ECO:0000313" key="7">
    <source>
        <dbReference type="Proteomes" id="UP000504603"/>
    </source>
</evidence>
<dbReference type="AlphaFoldDB" id="A0A6J1DAE4"/>
<evidence type="ECO:0000256" key="2">
    <source>
        <dbReference type="ARBA" id="ARBA00022771"/>
    </source>
</evidence>
<dbReference type="OrthoDB" id="1895098at2759"/>
<evidence type="ECO:0000256" key="1">
    <source>
        <dbReference type="ARBA" id="ARBA00022723"/>
    </source>
</evidence>
<protein>
    <submittedName>
        <fullName evidence="8">Uncharacterized protein LOC111018510</fullName>
    </submittedName>
</protein>
<evidence type="ECO:0000256" key="4">
    <source>
        <dbReference type="PROSITE-ProRule" id="PRU00047"/>
    </source>
</evidence>
<evidence type="ECO:0000313" key="8">
    <source>
        <dbReference type="RefSeq" id="XP_022150312.1"/>
    </source>
</evidence>
<keyword evidence="1" id="KW-0479">Metal-binding</keyword>
<dbReference type="PANTHER" id="PTHR31973">
    <property type="entry name" value="POLYPROTEIN, PUTATIVE-RELATED"/>
    <property type="match status" value="1"/>
</dbReference>
<dbReference type="PROSITE" id="PS50158">
    <property type="entry name" value="ZF_CCHC"/>
    <property type="match status" value="1"/>
</dbReference>
<dbReference type="Pfam" id="PF04434">
    <property type="entry name" value="SWIM"/>
    <property type="match status" value="1"/>
</dbReference>
<feature type="domain" description="SWIM-type" evidence="6">
    <location>
        <begin position="87"/>
        <end position="119"/>
    </location>
</feature>
<dbReference type="PROSITE" id="PS50966">
    <property type="entry name" value="ZF_SWIM"/>
    <property type="match status" value="1"/>
</dbReference>
<sequence>MTSNVTESMNAVVVHARALPVTALLEHVRALLQWWFYERRTYASSRETILTDYGETKMRTAENVAQTHPVIPINHHEFDVSDGLKMVRVNLNTMTCGCKQFDYFQFPCSHAIAVATLRNVNRYTLCSPTYSLQTLITAYAESVYPPNDIDDWILPDDFVEVEVEPSKIVKHVGQRQTVRISSVGETRQFHKCGRCGNMGHNKKTCRQPLRTTVSDVDGV</sequence>
<evidence type="ECO:0000256" key="3">
    <source>
        <dbReference type="ARBA" id="ARBA00022833"/>
    </source>
</evidence>
<dbReference type="RefSeq" id="XP_022150312.1">
    <property type="nucleotide sequence ID" value="XM_022294620.1"/>
</dbReference>